<dbReference type="Proteomes" id="UP001549291">
    <property type="component" value="Unassembled WGS sequence"/>
</dbReference>
<keyword evidence="3" id="KW-1185">Reference proteome</keyword>
<evidence type="ECO:0000313" key="3">
    <source>
        <dbReference type="Proteomes" id="UP001549291"/>
    </source>
</evidence>
<name>A0ABV2RLB9_BRAJP</name>
<proteinExistence type="predicted"/>
<dbReference type="InterPro" id="IPR011856">
    <property type="entry name" value="tRNA_endonuc-like_dom_sf"/>
</dbReference>
<gene>
    <name evidence="2" type="ORF">ABIF63_001854</name>
</gene>
<reference evidence="2 3" key="1">
    <citation type="submission" date="2024-06" db="EMBL/GenBank/DDBJ databases">
        <title>Genomic Encyclopedia of Type Strains, Phase V (KMG-V): Genome sequencing to study the core and pangenomes of soil and plant-associated prokaryotes.</title>
        <authorList>
            <person name="Whitman W."/>
        </authorList>
    </citation>
    <scope>NUCLEOTIDE SEQUENCE [LARGE SCALE GENOMIC DNA]</scope>
    <source>
        <strain evidence="2 3">USDA 160</strain>
    </source>
</reference>
<dbReference type="Gene3D" id="3.40.1350.10">
    <property type="match status" value="1"/>
</dbReference>
<comment type="caution">
    <text evidence="2">The sequence shown here is derived from an EMBL/GenBank/DDBJ whole genome shotgun (WGS) entry which is preliminary data.</text>
</comment>
<sequence>MRGVGILSARQQIDHGATRSARHRTWFPGREARREPLEKAATHVYTSTAFPMLEAKCYGSGNSVGVREMSRLISRLRHRQFGVLVTTS</sequence>
<dbReference type="EMBL" id="JBEPTQ010000002">
    <property type="protein sequence ID" value="MET4717748.1"/>
    <property type="molecule type" value="Genomic_DNA"/>
</dbReference>
<evidence type="ECO:0000256" key="1">
    <source>
        <dbReference type="SAM" id="MobiDB-lite"/>
    </source>
</evidence>
<feature type="region of interest" description="Disordered" evidence="1">
    <location>
        <begin position="1"/>
        <end position="22"/>
    </location>
</feature>
<evidence type="ECO:0000313" key="2">
    <source>
        <dbReference type="EMBL" id="MET4717748.1"/>
    </source>
</evidence>
<protein>
    <submittedName>
        <fullName evidence="2">O-acetyl-ADP-ribose deacetylase (Regulator of RNase III)</fullName>
    </submittedName>
</protein>
<accession>A0ABV2RLB9</accession>
<organism evidence="2 3">
    <name type="scientific">Bradyrhizobium japonicum</name>
    <dbReference type="NCBI Taxonomy" id="375"/>
    <lineage>
        <taxon>Bacteria</taxon>
        <taxon>Pseudomonadati</taxon>
        <taxon>Pseudomonadota</taxon>
        <taxon>Alphaproteobacteria</taxon>
        <taxon>Hyphomicrobiales</taxon>
        <taxon>Nitrobacteraceae</taxon>
        <taxon>Bradyrhizobium</taxon>
    </lineage>
</organism>